<organism evidence="6 7">
    <name type="scientific">Pseudaquabacterium terrae</name>
    <dbReference type="NCBI Taxonomy" id="2732868"/>
    <lineage>
        <taxon>Bacteria</taxon>
        <taxon>Pseudomonadati</taxon>
        <taxon>Pseudomonadota</taxon>
        <taxon>Betaproteobacteria</taxon>
        <taxon>Burkholderiales</taxon>
        <taxon>Sphaerotilaceae</taxon>
        <taxon>Pseudaquabacterium</taxon>
    </lineage>
</organism>
<dbReference type="PROSITE" id="PS50931">
    <property type="entry name" value="HTH_LYSR"/>
    <property type="match status" value="1"/>
</dbReference>
<dbReference type="PANTHER" id="PTHR30579:SF3">
    <property type="entry name" value="TRANSCRIPTIONAL REGULATORY PROTEIN"/>
    <property type="match status" value="1"/>
</dbReference>
<name>A0ABX2EKP1_9BURK</name>
<dbReference type="Proteomes" id="UP000737171">
    <property type="component" value="Unassembled WGS sequence"/>
</dbReference>
<dbReference type="Gene3D" id="3.40.190.290">
    <property type="match status" value="1"/>
</dbReference>
<dbReference type="InterPro" id="IPR000847">
    <property type="entry name" value="LysR_HTH_N"/>
</dbReference>
<sequence>MNLSIAATPSPRLDARDLELVLALVRGGTLAEGGRLLGQDLSTVFRALKRLEQRLGLTLFERGRSGLVPGELALALAKSAEAVEDELDRADALLRPGERRLAGTLRVTTTDTMLIGLLLPLVAEFRALFPLLTLDFIADNQLASLSRREADVAIRATTKPPEHLVGARLGPIRSALWAHRSLLPAPPAVPDPSTLAWVSPDADESLADHLSVRWRRRVYPQVQPALRCNSILAVAQAVRCGAGVGVAPRFLLQDQPGLVALTGDEPALDTELWLLTHPDVRHLRRIKVFFDFVRERLVLP</sequence>
<evidence type="ECO:0000256" key="1">
    <source>
        <dbReference type="ARBA" id="ARBA00009437"/>
    </source>
</evidence>
<dbReference type="Pfam" id="PF03466">
    <property type="entry name" value="LysR_substrate"/>
    <property type="match status" value="1"/>
</dbReference>
<dbReference type="InterPro" id="IPR005119">
    <property type="entry name" value="LysR_subst-bd"/>
</dbReference>
<keyword evidence="2" id="KW-0805">Transcription regulation</keyword>
<keyword evidence="3" id="KW-0238">DNA-binding</keyword>
<evidence type="ECO:0000256" key="2">
    <source>
        <dbReference type="ARBA" id="ARBA00023015"/>
    </source>
</evidence>
<comment type="caution">
    <text evidence="6">The sequence shown here is derived from an EMBL/GenBank/DDBJ whole genome shotgun (WGS) entry which is preliminary data.</text>
</comment>
<evidence type="ECO:0000256" key="4">
    <source>
        <dbReference type="ARBA" id="ARBA00023163"/>
    </source>
</evidence>
<accession>A0ABX2EKP1</accession>
<keyword evidence="4" id="KW-0804">Transcription</keyword>
<dbReference type="Gene3D" id="1.10.10.10">
    <property type="entry name" value="Winged helix-like DNA-binding domain superfamily/Winged helix DNA-binding domain"/>
    <property type="match status" value="1"/>
</dbReference>
<keyword evidence="7" id="KW-1185">Reference proteome</keyword>
<feature type="domain" description="HTH lysR-type" evidence="5">
    <location>
        <begin position="13"/>
        <end position="70"/>
    </location>
</feature>
<protein>
    <submittedName>
        <fullName evidence="6">LysR family transcriptional regulator</fullName>
    </submittedName>
</protein>
<evidence type="ECO:0000259" key="5">
    <source>
        <dbReference type="PROSITE" id="PS50931"/>
    </source>
</evidence>
<evidence type="ECO:0000313" key="7">
    <source>
        <dbReference type="Proteomes" id="UP000737171"/>
    </source>
</evidence>
<comment type="similarity">
    <text evidence="1">Belongs to the LysR transcriptional regulatory family.</text>
</comment>
<evidence type="ECO:0000313" key="6">
    <source>
        <dbReference type="EMBL" id="NRF69222.1"/>
    </source>
</evidence>
<dbReference type="SUPFAM" id="SSF53850">
    <property type="entry name" value="Periplasmic binding protein-like II"/>
    <property type="match status" value="1"/>
</dbReference>
<dbReference type="Pfam" id="PF00126">
    <property type="entry name" value="HTH_1"/>
    <property type="match status" value="1"/>
</dbReference>
<proteinExistence type="inferred from homology"/>
<dbReference type="RefSeq" id="WP_173125742.1">
    <property type="nucleotide sequence ID" value="NZ_JABRWJ010000006.1"/>
</dbReference>
<dbReference type="InterPro" id="IPR036388">
    <property type="entry name" value="WH-like_DNA-bd_sf"/>
</dbReference>
<dbReference type="InterPro" id="IPR036390">
    <property type="entry name" value="WH_DNA-bd_sf"/>
</dbReference>
<dbReference type="PANTHER" id="PTHR30579">
    <property type="entry name" value="TRANSCRIPTIONAL REGULATOR"/>
    <property type="match status" value="1"/>
</dbReference>
<dbReference type="InterPro" id="IPR050176">
    <property type="entry name" value="LTTR"/>
</dbReference>
<gene>
    <name evidence="6" type="ORF">HLB44_19685</name>
</gene>
<dbReference type="SUPFAM" id="SSF46785">
    <property type="entry name" value="Winged helix' DNA-binding domain"/>
    <property type="match status" value="1"/>
</dbReference>
<dbReference type="EMBL" id="JABRWJ010000006">
    <property type="protein sequence ID" value="NRF69222.1"/>
    <property type="molecule type" value="Genomic_DNA"/>
</dbReference>
<evidence type="ECO:0000256" key="3">
    <source>
        <dbReference type="ARBA" id="ARBA00023125"/>
    </source>
</evidence>
<reference evidence="6 7" key="1">
    <citation type="submission" date="2020-05" db="EMBL/GenBank/DDBJ databases">
        <title>Aquincola sp. isolate from soil.</title>
        <authorList>
            <person name="Han J."/>
            <person name="Kim D.-U."/>
        </authorList>
    </citation>
    <scope>NUCLEOTIDE SEQUENCE [LARGE SCALE GENOMIC DNA]</scope>
    <source>
        <strain evidence="6 7">S2</strain>
    </source>
</reference>